<evidence type="ECO:0000313" key="2">
    <source>
        <dbReference type="Proteomes" id="UP001212498"/>
    </source>
</evidence>
<dbReference type="RefSeq" id="WP_271278568.1">
    <property type="nucleotide sequence ID" value="NZ_BAABFD010000002.1"/>
</dbReference>
<sequence length="54" mass="5874">MKRLRRLAAEGPTADDTVVMLDAHCSFTGLDDFTVYWGAYLGTPDEILVSGPVT</sequence>
<protein>
    <submittedName>
        <fullName evidence="1">Uncharacterized protein</fullName>
    </submittedName>
</protein>
<dbReference type="InterPro" id="IPR014776">
    <property type="entry name" value="4pyrrole_Mease_sub2"/>
</dbReference>
<organism evidence="1 2">
    <name type="scientific">Nonomuraea ferruginea</name>
    <dbReference type="NCBI Taxonomy" id="46174"/>
    <lineage>
        <taxon>Bacteria</taxon>
        <taxon>Bacillati</taxon>
        <taxon>Actinomycetota</taxon>
        <taxon>Actinomycetes</taxon>
        <taxon>Streptosporangiales</taxon>
        <taxon>Streptosporangiaceae</taxon>
        <taxon>Nonomuraea</taxon>
    </lineage>
</organism>
<dbReference type="Gene3D" id="3.30.950.10">
    <property type="entry name" value="Methyltransferase, Cobalt-precorrin-4 Transmethylase, Domain 2"/>
    <property type="match status" value="1"/>
</dbReference>
<comment type="caution">
    <text evidence="1">The sequence shown here is derived from an EMBL/GenBank/DDBJ whole genome shotgun (WGS) entry which is preliminary data.</text>
</comment>
<gene>
    <name evidence="1" type="ORF">OUY24_28870</name>
</gene>
<dbReference type="EMBL" id="JAPNUD010000105">
    <property type="protein sequence ID" value="MDA0644660.1"/>
    <property type="molecule type" value="Genomic_DNA"/>
</dbReference>
<keyword evidence="2" id="KW-1185">Reference proteome</keyword>
<proteinExistence type="predicted"/>
<dbReference type="Proteomes" id="UP001212498">
    <property type="component" value="Unassembled WGS sequence"/>
</dbReference>
<name>A0ABT4T691_9ACTN</name>
<evidence type="ECO:0000313" key="1">
    <source>
        <dbReference type="EMBL" id="MDA0644660.1"/>
    </source>
</evidence>
<accession>A0ABT4T691</accession>
<reference evidence="1 2" key="1">
    <citation type="submission" date="2022-11" db="EMBL/GenBank/DDBJ databases">
        <title>Nonomuraea corallina sp. nov., a new species of the genus Nonomuraea isolated from sea side sediment in Thai sea.</title>
        <authorList>
            <person name="Ngamcharungchit C."/>
            <person name="Matsumoto A."/>
            <person name="Suriyachadkun C."/>
            <person name="Panbangred W."/>
            <person name="Inahashi Y."/>
            <person name="Intra B."/>
        </authorList>
    </citation>
    <scope>NUCLEOTIDE SEQUENCE [LARGE SCALE GENOMIC DNA]</scope>
    <source>
        <strain evidence="1 2">DSM 43553</strain>
    </source>
</reference>